<dbReference type="Proteomes" id="UP000239209">
    <property type="component" value="Unassembled WGS sequence"/>
</dbReference>
<reference evidence="2 3" key="1">
    <citation type="submission" date="2018-03" db="EMBL/GenBank/DDBJ databases">
        <title>Genomic Encyclopedia of Archaeal and Bacterial Type Strains, Phase II (KMG-II): from individual species to whole genera.</title>
        <authorList>
            <person name="Goeker M."/>
        </authorList>
    </citation>
    <scope>NUCLEOTIDE SEQUENCE [LARGE SCALE GENOMIC DNA]</scope>
    <source>
        <strain evidence="2 3">DSM 45348</strain>
    </source>
</reference>
<sequence length="259" mass="27342">MAEPGWPLIPREVLPAPVRPARPRPRRIAATTPAGRQLSVFGVEAVDPSLADLAGLLAGPGRLGRMGGTARVSVRVDAAWRVHVLVQELVSRGLVVNWHPVAETPREEPVVELTSVPVDQETDDERPPAPAPEPDGAEGDRERTVAFEVRTAYSSRLNGLARTWPPPGGRLFLNGPRLRLWVAAAGAPHPQGYALGLDPDGSLDTAADEALTRVGLPGVIQAGPAYVIAGRRRLARLAELVGERPAAAPGRLWPGGAGA</sequence>
<evidence type="ECO:0000313" key="3">
    <source>
        <dbReference type="Proteomes" id="UP000239209"/>
    </source>
</evidence>
<gene>
    <name evidence="2" type="ORF">CLV70_106156</name>
</gene>
<name>A0A2T0S7P8_9ACTN</name>
<comment type="caution">
    <text evidence="2">The sequence shown here is derived from an EMBL/GenBank/DDBJ whole genome shotgun (WGS) entry which is preliminary data.</text>
</comment>
<protein>
    <submittedName>
        <fullName evidence="2">Uncharacterized protein</fullName>
    </submittedName>
</protein>
<organism evidence="2 3">
    <name type="scientific">Pseudosporangium ferrugineum</name>
    <dbReference type="NCBI Taxonomy" id="439699"/>
    <lineage>
        <taxon>Bacteria</taxon>
        <taxon>Bacillati</taxon>
        <taxon>Actinomycetota</taxon>
        <taxon>Actinomycetes</taxon>
        <taxon>Micromonosporales</taxon>
        <taxon>Micromonosporaceae</taxon>
        <taxon>Pseudosporangium</taxon>
    </lineage>
</organism>
<accession>A0A2T0S7P8</accession>
<evidence type="ECO:0000313" key="2">
    <source>
        <dbReference type="EMBL" id="PRY29438.1"/>
    </source>
</evidence>
<keyword evidence="3" id="KW-1185">Reference proteome</keyword>
<dbReference type="AlphaFoldDB" id="A0A2T0S7P8"/>
<dbReference type="EMBL" id="PVZG01000006">
    <property type="protein sequence ID" value="PRY29438.1"/>
    <property type="molecule type" value="Genomic_DNA"/>
</dbReference>
<evidence type="ECO:0000256" key="1">
    <source>
        <dbReference type="SAM" id="MobiDB-lite"/>
    </source>
</evidence>
<proteinExistence type="predicted"/>
<feature type="region of interest" description="Disordered" evidence="1">
    <location>
        <begin position="107"/>
        <end position="142"/>
    </location>
</feature>